<sequence length="2759" mass="318539">MKITLDNNNFNHVRDFLVYLQTNYEHDKLFSGEVTLLLELEEFSQENFNELAQFFLNPERPLLYRFEFSPQQSEYQLTFDNLYLICKRQKFSHEFQKQIIDLTGPSIISTHPPSIRKTKKNWVEGTYAPRIALQLQYPTPYTIKTEHQKQRAIPRKRKNEEEPHNQYSIENTPLTDNLKLSPLDVRPITGSYHQIKMAWKDEEQRRRFKTEFHDLLDSGTLPEQRQSVFISLLSHFTGYDSSKLKWIRLLQTLPLSDQNYQGLAQVLLHTGADGVLLLLQQFKALHDKELFKDFNDLFLDKPENYLTIVSTEGLNSLKKLTALSNEQHTWWAHLVSLHKAAGIPTQFDDLFLAYSYFLDQLDQKNLTLPLACRVKNKGHMKHSLACILYLIHNSSDPEEQLTYLDDIDLDAACLASRNHYQLITREMNLLRLEEDIPDFSVPRNPHDVYAWLVQIDLPYDECLTRFYRFVGVQEWAFQHEVYQRIEQEISKNDKFNHKNKALLLNIALFLTTGKHACSQLEDPCLQFKTLISQLIASNDLNVDLNHYLFPILNTFARSLAHLSWESMPSADEFVRIIESLLRTRENKGIDSEQMSDEFQKKIELVLDVIAIYGPAAYAILDNYENRFAVEKTKALPIQKFALSHLLNHLIPPSKLNHFLSERFHDQPEPLSQFVTLLSLVNDKIPEVTQDEVDNEFEAKIKILAQELQNIPAERRKQVLSIFTNIKIEDSYRLPTLDQLISTVNKVAQADLILNSMPSVPHQTAAILHIIQTELPDLKIGHEPQKETEINLFNLLLQNYEEWQLDDKFAAFPEKLKSYIEPWMQAHLVVLYYLRRKPVVPSAVFDALVEEEQEVKKLLNSRWFAWTLSGYPQEKIQMTQLLGSEFFSKQSFLTVLKARLKALCQSKLNTALKSLHVNDVDFVDYLLGSIKGFETDLSNDKVLMDLEQQIGHVNHLISTLILIKNENNIEYHQCVPLLSDITKVLKSRNIDFSPLHINNLLLSLSQRTPISVVSPLKIISHLLNTIPEYSQKQLEDTLNEVAYLTTFEEELGQEAYVNLLHCSVAHNLSQKSVLPLNQLIGMKSFPEIDKKESQELFTALIDVIKAAGPEIDGQELKKVIDKTSMMIQTKTTLLTRVPLLTLLLRTCVKGSHDELVRYNHILDTLKDLNDSELNKWAKILLKLAEGTSENNIHLLLDVEAGLELNPMHLDELTHLFDFPPYPHLKSFIKILNGYVKDIPVYANGFDKDPKSGRAPQTNSFGIILKDSSQIIEEQFESSKMKQSIAQIKNIFEDTPLNSQEQYDLAQQLTYVNAIGKEQPFSLCVGTDSATSPIKIYKNLTQVSRAELRELSNTLIAALRKQNSDNHEKLKNQLKLLAVLREQYFRATGKFPEPTQILAILISLKNQKNLLMEIDDEEGNHISAALFAVMQWVQADGGTVDVCAPSQHIQDETFLNQDQYFFTSLGITSSSIKAGSPKGTYQVGGINYSTPGDLALYRSRAKKENEDLTAYKEGRVLSSNLILYGADFSEFDERVLFNLTSGTEDEENDNPYAWVYPLVNQFIQQKKFRSLYETDAWSEEKDITELKEFLYLQAETGWQKKQLNLLSETKYHLWLNSAITAQTYIEGEDFVIIPSKTPHHVAIPLSQKNPQTHTSFMEQQFLAARLGLEYSGLEFDIEPERTIVNSVSFKDLTDDYKKQGRIIYLSKDLCKKEKIAQHCALLDVNGGFQLQVHSKNTALHRKNITNPEASLNAIKKYIICAESNQPVIIITKNPQELRKIEKKLKAVFPEKDISVCDKVGLDTEKWVKNHSGKYNKITLVSSDVVARLQFKTKCPEGFLSIQTDLENSETTEQIIHCISGKNRPGKHVVFYDQQGSFTTKFWNYETEGDRKKMIAETAELKKLQDEDLAVAHDYLQRVSSIQQVVLEQFQEWKEFLHLVYPKSEWSLLDGELLRKRNEFILSLNEQWDNCRHLTSSGYPHAFACRDANKQIQTGALDEALAIYEISVNSLWEIQREFLKNKAKNVIVADSINDLRCRYLDGVSLREQIQLHRLTHRDSKKVRLAEKKKARRYLESGMEVSGAMLRFGDGDVETNRTAFATSQVKLFAADMTHIIKNNRYLKKSIREILAEQAMNAPNLEVLVGLLVDYGNRYLPEACFSEKYAMQPIIQELLKVYQEVGLEETTDIKDLKKFYFDNVIEEIVDDLEHSLSWAMKENRGLGYLLERSAVTAAANEILHATHIVKKANIQERQLAIKNLYQILAKHESKLEGLWIFSFGHKNTRTLIKKTLTTLNQVTALGSESDLDVDFIQRCKEESFSGLMVDRMHTTITTMEKEDRTLKNDDEWDVIKKTLNSTLSGNKTIYAFHEAYFYLSQKVAELSRTGSKLHKQVIQLRGEIRILCETFSQKHPEWENPNKYLIEKAENFKEKLKGFQGFEVSEVYFEEGHNGYRDYFDLVIQGSGSHPLLQDFTQYHSRKQELSKEREVIELRLIQAMEQLSKIEKVIKEKLPLLKLESKAAVNAEQFPEQFQEEIKKILTIKAWITADLPHDLSAFSDEIRQCFLDRELMKQFNFPNLKSEEIDQIQDIILKINFRDLHERMVDGTKPKSIFGNISSYFSSYLITPENMEDWRCEFDMLLERPNQKLQNNFGPNLNENWHLLATQLEQLREQISGQVESLKQQISFIDGAIKEEEKRECFYVKRINGMAELFEFESQLILINKHQEARKVAALSHKESEPKTLDEIIPPQIKNVLHNESISFAL</sequence>
<evidence type="ECO:0000256" key="1">
    <source>
        <dbReference type="SAM" id="Coils"/>
    </source>
</evidence>
<reference evidence="3 4" key="1">
    <citation type="submission" date="2018-06" db="EMBL/GenBank/DDBJ databases">
        <authorList>
            <consortium name="Pathogen Informatics"/>
            <person name="Doyle S."/>
        </authorList>
    </citation>
    <scope>NUCLEOTIDE SEQUENCE [LARGE SCALE GENOMIC DNA]</scope>
    <source>
        <strain evidence="3 4">NCTC11532</strain>
    </source>
</reference>
<dbReference type="STRING" id="1122170.GCA_000701265_03169"/>
<proteinExistence type="predicted"/>
<keyword evidence="4" id="KW-1185">Reference proteome</keyword>
<organism evidence="3 4">
    <name type="scientific">Legionella wadsworthii</name>
    <dbReference type="NCBI Taxonomy" id="28088"/>
    <lineage>
        <taxon>Bacteria</taxon>
        <taxon>Pseudomonadati</taxon>
        <taxon>Pseudomonadota</taxon>
        <taxon>Gammaproteobacteria</taxon>
        <taxon>Legionellales</taxon>
        <taxon>Legionellaceae</taxon>
        <taxon>Legionella</taxon>
    </lineage>
</organism>
<feature type="region of interest" description="Disordered" evidence="2">
    <location>
        <begin position="145"/>
        <end position="172"/>
    </location>
</feature>
<evidence type="ECO:0000256" key="2">
    <source>
        <dbReference type="SAM" id="MobiDB-lite"/>
    </source>
</evidence>
<evidence type="ECO:0000313" key="3">
    <source>
        <dbReference type="EMBL" id="STY28604.1"/>
    </source>
</evidence>
<name>A0A378LPB9_9GAMM</name>
<dbReference type="Gene3D" id="3.40.50.300">
    <property type="entry name" value="P-loop containing nucleotide triphosphate hydrolases"/>
    <property type="match status" value="1"/>
</dbReference>
<keyword evidence="1" id="KW-0175">Coiled coil</keyword>
<gene>
    <name evidence="3" type="ORF">NCTC11532_00779</name>
</gene>
<dbReference type="InterPro" id="IPR027417">
    <property type="entry name" value="P-loop_NTPase"/>
</dbReference>
<evidence type="ECO:0000313" key="4">
    <source>
        <dbReference type="Proteomes" id="UP000255297"/>
    </source>
</evidence>
<dbReference type="EMBL" id="UGPB01000001">
    <property type="protein sequence ID" value="STY28604.1"/>
    <property type="molecule type" value="Genomic_DNA"/>
</dbReference>
<feature type="coiled-coil region" evidence="1">
    <location>
        <begin position="2658"/>
        <end position="2692"/>
    </location>
</feature>
<dbReference type="RefSeq" id="WP_031564097.1">
    <property type="nucleotide sequence ID" value="NZ_CAAAIS010000011.1"/>
</dbReference>
<accession>A0A378LPB9</accession>
<dbReference type="Proteomes" id="UP000255297">
    <property type="component" value="Unassembled WGS sequence"/>
</dbReference>
<protein>
    <submittedName>
        <fullName evidence="3">LigA, interaptin</fullName>
    </submittedName>
</protein>